<dbReference type="OrthoDB" id="3483937at2"/>
<name>A0A239EZH1_9ACTN</name>
<dbReference type="EMBL" id="FZOR01000005">
    <property type="protein sequence ID" value="SNS50066.1"/>
    <property type="molecule type" value="Genomic_DNA"/>
</dbReference>
<sequence>MAGGAARFGTVSVLPRRVPIGRAVRRLLVLAGLLIAGWLLGGAAQSAHADELPRPAAHLVAKAPVLERAAAVVHGHEPLKRTVTPVVANMPRAAAPEPPAAVPPAPIRPDVRRPVAERSSAAVVRVVTRPRSDVRVPPKGQRVPVVSKAAHTRSVEGHAPRHADRHPAPPAPERHGDHSAAAGLGSGMTAGFPAAVSLIPPSPRASVARVSGALPPVVRTAADEPSFAPD</sequence>
<proteinExistence type="predicted"/>
<keyword evidence="3" id="KW-1185">Reference proteome</keyword>
<organism evidence="2 3">
    <name type="scientific">Actinomadura meyerae</name>
    <dbReference type="NCBI Taxonomy" id="240840"/>
    <lineage>
        <taxon>Bacteria</taxon>
        <taxon>Bacillati</taxon>
        <taxon>Actinomycetota</taxon>
        <taxon>Actinomycetes</taxon>
        <taxon>Streptosporangiales</taxon>
        <taxon>Thermomonosporaceae</taxon>
        <taxon>Actinomadura</taxon>
    </lineage>
</organism>
<accession>A0A239EZH1</accession>
<gene>
    <name evidence="2" type="ORF">SAMN05443665_100581</name>
</gene>
<feature type="compositionally biased region" description="Basic and acidic residues" evidence="1">
    <location>
        <begin position="153"/>
        <end position="178"/>
    </location>
</feature>
<evidence type="ECO:0000256" key="1">
    <source>
        <dbReference type="SAM" id="MobiDB-lite"/>
    </source>
</evidence>
<dbReference type="RefSeq" id="WP_089325170.1">
    <property type="nucleotide sequence ID" value="NZ_FZOR01000005.1"/>
</dbReference>
<evidence type="ECO:0000313" key="3">
    <source>
        <dbReference type="Proteomes" id="UP000198318"/>
    </source>
</evidence>
<reference evidence="2 3" key="1">
    <citation type="submission" date="2017-06" db="EMBL/GenBank/DDBJ databases">
        <authorList>
            <person name="Kim H.J."/>
            <person name="Triplett B.A."/>
        </authorList>
    </citation>
    <scope>NUCLEOTIDE SEQUENCE [LARGE SCALE GENOMIC DNA]</scope>
    <source>
        <strain evidence="2 3">DSM 44715</strain>
    </source>
</reference>
<dbReference type="Proteomes" id="UP000198318">
    <property type="component" value="Unassembled WGS sequence"/>
</dbReference>
<feature type="region of interest" description="Disordered" evidence="1">
    <location>
        <begin position="132"/>
        <end position="230"/>
    </location>
</feature>
<dbReference type="AlphaFoldDB" id="A0A239EZH1"/>
<protein>
    <submittedName>
        <fullName evidence="2">Uncharacterized protein</fullName>
    </submittedName>
</protein>
<evidence type="ECO:0000313" key="2">
    <source>
        <dbReference type="EMBL" id="SNS50066.1"/>
    </source>
</evidence>